<dbReference type="EMBL" id="JAUYVI010000003">
    <property type="protein sequence ID" value="MDQ7247797.1"/>
    <property type="molecule type" value="Genomic_DNA"/>
</dbReference>
<dbReference type="InterPro" id="IPR032879">
    <property type="entry name" value="FixG_C"/>
</dbReference>
<evidence type="ECO:0000313" key="9">
    <source>
        <dbReference type="EMBL" id="MDQ7247797.1"/>
    </source>
</evidence>
<feature type="transmembrane region" description="Helical" evidence="7">
    <location>
        <begin position="330"/>
        <end position="348"/>
    </location>
</feature>
<evidence type="ECO:0000256" key="3">
    <source>
        <dbReference type="ARBA" id="ARBA00022723"/>
    </source>
</evidence>
<feature type="transmembrane region" description="Helical" evidence="7">
    <location>
        <begin position="188"/>
        <end position="205"/>
    </location>
</feature>
<keyword evidence="7" id="KW-1133">Transmembrane helix</keyword>
<reference evidence="10" key="1">
    <citation type="submission" date="2023-08" db="EMBL/GenBank/DDBJ databases">
        <title>Rhodospirillaceae gen. nov., a novel taxon isolated from the Yangtze River Yuezi River estuary sludge.</title>
        <authorList>
            <person name="Ruan L."/>
        </authorList>
    </citation>
    <scope>NUCLEOTIDE SEQUENCE [LARGE SCALE GENOMIC DNA]</scope>
    <source>
        <strain evidence="10">R-7</strain>
    </source>
</reference>
<accession>A0ABU0YKR8</accession>
<proteinExistence type="predicted"/>
<dbReference type="Pfam" id="PF13746">
    <property type="entry name" value="Fer4_18"/>
    <property type="match status" value="1"/>
</dbReference>
<keyword evidence="4" id="KW-0249">Electron transport</keyword>
<evidence type="ECO:0000256" key="2">
    <source>
        <dbReference type="ARBA" id="ARBA00022485"/>
    </source>
</evidence>
<evidence type="ECO:0000313" key="10">
    <source>
        <dbReference type="Proteomes" id="UP001230156"/>
    </source>
</evidence>
<evidence type="ECO:0000256" key="7">
    <source>
        <dbReference type="SAM" id="Phobius"/>
    </source>
</evidence>
<dbReference type="Proteomes" id="UP001230156">
    <property type="component" value="Unassembled WGS sequence"/>
</dbReference>
<gene>
    <name evidence="9" type="primary">ccoG</name>
    <name evidence="9" type="ORF">Q8A70_08975</name>
</gene>
<evidence type="ECO:0000256" key="4">
    <source>
        <dbReference type="ARBA" id="ARBA00022982"/>
    </source>
</evidence>
<dbReference type="InterPro" id="IPR017900">
    <property type="entry name" value="4Fe4S_Fe_S_CS"/>
</dbReference>
<feature type="transmembrane region" description="Helical" evidence="7">
    <location>
        <begin position="151"/>
        <end position="168"/>
    </location>
</feature>
<dbReference type="InterPro" id="IPR017896">
    <property type="entry name" value="4Fe4S_Fe-S-bd"/>
</dbReference>
<keyword evidence="2" id="KW-0004">4Fe-4S</keyword>
<evidence type="ECO:0000256" key="6">
    <source>
        <dbReference type="ARBA" id="ARBA00023014"/>
    </source>
</evidence>
<sequence>MSSTSLYADHVKIYPQRIWGRFRVIKWSALSLLLGIYYLAPWLRWDRGPGRPDQALLLDMPGRRGYFFWIEIWPQEVYYLAGLLILGAIGLFLATSLLGRVWCGFTCPQTVWTDLFMQVERWIEGDRNARMKLDQEPFSLRKAWLKTAKHGAWLAIAALTGGAWIMYFNDAPTLVRDLVHFDASLAQVGFIGLFTATTYLLAGWAREQVCIYMCPWPRFQGAMLDEHSLIVTYEAWRGEPRGKKKAKETEKLGDCVDCNLCFNVCPTGIDIRNGPQLACIGCGLCVDACNSIMGKLNRPLELITYDSLSNSAARAAGKPAKFKFIRTRTIIYAIGLVLVTAGMLFSLTTRATMDVTVQADRSPLFVKLGDGEIQDGFTLKISNKNPLPMEYRVAVEGIDGLSIKIIGADPQSVKVGGDSVGTFRLLLKAPRENLKHRRTDITISAVNVTTGEESRHGAIFNGPKHDDDDD</sequence>
<keyword evidence="10" id="KW-1185">Reference proteome</keyword>
<dbReference type="RefSeq" id="WP_379955232.1">
    <property type="nucleotide sequence ID" value="NZ_JAUYVI010000003.1"/>
</dbReference>
<keyword evidence="7" id="KW-0472">Membrane</keyword>
<keyword evidence="6" id="KW-0411">Iron-sulfur</keyword>
<dbReference type="Pfam" id="PF12801">
    <property type="entry name" value="Fer4_5"/>
    <property type="match status" value="1"/>
</dbReference>
<dbReference type="NCBIfam" id="TIGR02745">
    <property type="entry name" value="ccoG_rdxA_fixG"/>
    <property type="match status" value="1"/>
</dbReference>
<dbReference type="PROSITE" id="PS00198">
    <property type="entry name" value="4FE4S_FER_1"/>
    <property type="match status" value="1"/>
</dbReference>
<feature type="transmembrane region" description="Helical" evidence="7">
    <location>
        <begin position="77"/>
        <end position="98"/>
    </location>
</feature>
<comment type="caution">
    <text evidence="9">The sequence shown here is derived from an EMBL/GenBank/DDBJ whole genome shotgun (WGS) entry which is preliminary data.</text>
</comment>
<dbReference type="InterPro" id="IPR013783">
    <property type="entry name" value="Ig-like_fold"/>
</dbReference>
<dbReference type="SUPFAM" id="SSF54862">
    <property type="entry name" value="4Fe-4S ferredoxins"/>
    <property type="match status" value="1"/>
</dbReference>
<feature type="domain" description="4Fe-4S ferredoxin-type" evidence="8">
    <location>
        <begin position="267"/>
        <end position="299"/>
    </location>
</feature>
<keyword evidence="3" id="KW-0479">Metal-binding</keyword>
<dbReference type="InterPro" id="IPR014116">
    <property type="entry name" value="Cyt_c_oxidase_cbb3_FixG"/>
</dbReference>
<keyword evidence="7" id="KW-0812">Transmembrane</keyword>
<organism evidence="9 10">
    <name type="scientific">Dongia sedimenti</name>
    <dbReference type="NCBI Taxonomy" id="3064282"/>
    <lineage>
        <taxon>Bacteria</taxon>
        <taxon>Pseudomonadati</taxon>
        <taxon>Pseudomonadota</taxon>
        <taxon>Alphaproteobacteria</taxon>
        <taxon>Rhodospirillales</taxon>
        <taxon>Dongiaceae</taxon>
        <taxon>Dongia</taxon>
    </lineage>
</organism>
<dbReference type="PANTHER" id="PTHR30176">
    <property type="entry name" value="FERREDOXIN-TYPE PROTEIN NAPH"/>
    <property type="match status" value="1"/>
</dbReference>
<dbReference type="InterPro" id="IPR051684">
    <property type="entry name" value="Electron_Trans/Redox"/>
</dbReference>
<dbReference type="Pfam" id="PF11614">
    <property type="entry name" value="FixG_C"/>
    <property type="match status" value="1"/>
</dbReference>
<evidence type="ECO:0000259" key="8">
    <source>
        <dbReference type="PROSITE" id="PS51379"/>
    </source>
</evidence>
<protein>
    <submittedName>
        <fullName evidence="9">Cytochrome c oxidase accessory protein CcoG</fullName>
    </submittedName>
</protein>
<dbReference type="PANTHER" id="PTHR30176:SF3">
    <property type="entry name" value="FERREDOXIN-TYPE PROTEIN NAPH"/>
    <property type="match status" value="1"/>
</dbReference>
<evidence type="ECO:0000256" key="5">
    <source>
        <dbReference type="ARBA" id="ARBA00023004"/>
    </source>
</evidence>
<feature type="transmembrane region" description="Helical" evidence="7">
    <location>
        <begin position="24"/>
        <end position="43"/>
    </location>
</feature>
<keyword evidence="1" id="KW-0813">Transport</keyword>
<dbReference type="PROSITE" id="PS51379">
    <property type="entry name" value="4FE4S_FER_2"/>
    <property type="match status" value="1"/>
</dbReference>
<evidence type="ECO:0000256" key="1">
    <source>
        <dbReference type="ARBA" id="ARBA00022448"/>
    </source>
</evidence>
<name>A0ABU0YKR8_9PROT</name>
<keyword evidence="5" id="KW-0408">Iron</keyword>
<dbReference type="Gene3D" id="2.60.40.10">
    <property type="entry name" value="Immunoglobulins"/>
    <property type="match status" value="1"/>
</dbReference>